<keyword evidence="8" id="KW-1185">Reference proteome</keyword>
<dbReference type="InterPro" id="IPR042099">
    <property type="entry name" value="ANL_N_sf"/>
</dbReference>
<dbReference type="Pfam" id="PF00501">
    <property type="entry name" value="AMP-binding"/>
    <property type="match status" value="1"/>
</dbReference>
<dbReference type="PANTHER" id="PTHR43859:SF4">
    <property type="entry name" value="BUTANOATE--COA LIGASE AAE1-RELATED"/>
    <property type="match status" value="1"/>
</dbReference>
<dbReference type="PANTHER" id="PTHR43859">
    <property type="entry name" value="ACYL-ACTIVATING ENZYME"/>
    <property type="match status" value="1"/>
</dbReference>
<dbReference type="InterPro" id="IPR025110">
    <property type="entry name" value="AMP-bd_C"/>
</dbReference>
<dbReference type="GO" id="GO:0006631">
    <property type="term" value="P:fatty acid metabolic process"/>
    <property type="evidence" value="ECO:0007669"/>
    <property type="project" value="UniProtKB-KW"/>
</dbReference>
<dbReference type="EMBL" id="SHKX01000016">
    <property type="protein sequence ID" value="RZU36858.1"/>
    <property type="molecule type" value="Genomic_DNA"/>
</dbReference>
<dbReference type="Gene3D" id="3.40.50.12780">
    <property type="entry name" value="N-terminal domain of ligase-like"/>
    <property type="match status" value="1"/>
</dbReference>
<keyword evidence="4" id="KW-0443">Lipid metabolism</keyword>
<dbReference type="Proteomes" id="UP000292423">
    <property type="component" value="Unassembled WGS sequence"/>
</dbReference>
<evidence type="ECO:0000259" key="6">
    <source>
        <dbReference type="Pfam" id="PF13193"/>
    </source>
</evidence>
<evidence type="ECO:0000256" key="3">
    <source>
        <dbReference type="ARBA" id="ARBA00022832"/>
    </source>
</evidence>
<proteinExistence type="inferred from homology"/>
<reference evidence="7 8" key="1">
    <citation type="submission" date="2019-02" db="EMBL/GenBank/DDBJ databases">
        <title>Genomic Encyclopedia of Type Strains, Phase IV (KMG-IV): sequencing the most valuable type-strain genomes for metagenomic binning, comparative biology and taxonomic classification.</title>
        <authorList>
            <person name="Goeker M."/>
        </authorList>
    </citation>
    <scope>NUCLEOTIDE SEQUENCE [LARGE SCALE GENOMIC DNA]</scope>
    <source>
        <strain evidence="7 8">DSM 105135</strain>
    </source>
</reference>
<organism evidence="7 8">
    <name type="scientific">Fluviicoccus keumensis</name>
    <dbReference type="NCBI Taxonomy" id="1435465"/>
    <lineage>
        <taxon>Bacteria</taxon>
        <taxon>Pseudomonadati</taxon>
        <taxon>Pseudomonadota</taxon>
        <taxon>Gammaproteobacteria</taxon>
        <taxon>Moraxellales</taxon>
        <taxon>Moraxellaceae</taxon>
        <taxon>Fluviicoccus</taxon>
    </lineage>
</organism>
<dbReference type="GO" id="GO:0016874">
    <property type="term" value="F:ligase activity"/>
    <property type="evidence" value="ECO:0007669"/>
    <property type="project" value="UniProtKB-KW"/>
</dbReference>
<dbReference type="Gene3D" id="3.30.300.30">
    <property type="match status" value="1"/>
</dbReference>
<dbReference type="PROSITE" id="PS00455">
    <property type="entry name" value="AMP_BINDING"/>
    <property type="match status" value="1"/>
</dbReference>
<evidence type="ECO:0000313" key="7">
    <source>
        <dbReference type="EMBL" id="RZU36858.1"/>
    </source>
</evidence>
<dbReference type="RefSeq" id="WP_130415409.1">
    <property type="nucleotide sequence ID" value="NZ_SHKX01000016.1"/>
</dbReference>
<comment type="caution">
    <text evidence="7">The sequence shown here is derived from an EMBL/GenBank/DDBJ whole genome shotgun (WGS) entry which is preliminary data.</text>
</comment>
<evidence type="ECO:0000313" key="8">
    <source>
        <dbReference type="Proteomes" id="UP000292423"/>
    </source>
</evidence>
<dbReference type="CDD" id="cd12119">
    <property type="entry name" value="ttLC_FACS_AlkK_like"/>
    <property type="match status" value="1"/>
</dbReference>
<evidence type="ECO:0000256" key="1">
    <source>
        <dbReference type="ARBA" id="ARBA00006432"/>
    </source>
</evidence>
<keyword evidence="2" id="KW-0436">Ligase</keyword>
<evidence type="ECO:0000256" key="4">
    <source>
        <dbReference type="ARBA" id="ARBA00023098"/>
    </source>
</evidence>
<name>A0A4Q7YIB2_9GAMM</name>
<evidence type="ECO:0000256" key="2">
    <source>
        <dbReference type="ARBA" id="ARBA00022598"/>
    </source>
</evidence>
<evidence type="ECO:0000259" key="5">
    <source>
        <dbReference type="Pfam" id="PF00501"/>
    </source>
</evidence>
<dbReference type="InterPro" id="IPR045851">
    <property type="entry name" value="AMP-bd_C_sf"/>
</dbReference>
<dbReference type="OrthoDB" id="9803968at2"/>
<dbReference type="NCBIfam" id="NF004674">
    <property type="entry name" value="PRK06018.1"/>
    <property type="match status" value="1"/>
</dbReference>
<keyword evidence="3" id="KW-0276">Fatty acid metabolism</keyword>
<accession>A0A4Q7YIB2</accession>
<gene>
    <name evidence="7" type="ORF">EV700_3071</name>
</gene>
<feature type="domain" description="AMP-binding enzyme C-terminal" evidence="6">
    <location>
        <begin position="449"/>
        <end position="523"/>
    </location>
</feature>
<dbReference type="AlphaFoldDB" id="A0A4Q7YIB2"/>
<protein>
    <submittedName>
        <fullName evidence="7">Fatty-acyl-CoA synthase</fullName>
    </submittedName>
</protein>
<dbReference type="FunFam" id="3.30.300.30:FF:000008">
    <property type="entry name" value="2,3-dihydroxybenzoate-AMP ligase"/>
    <property type="match status" value="1"/>
</dbReference>
<comment type="similarity">
    <text evidence="1">Belongs to the ATP-dependent AMP-binding enzyme family.</text>
</comment>
<feature type="domain" description="AMP-dependent synthetase/ligase" evidence="5">
    <location>
        <begin position="15"/>
        <end position="400"/>
    </location>
</feature>
<dbReference type="InterPro" id="IPR020845">
    <property type="entry name" value="AMP-binding_CS"/>
</dbReference>
<dbReference type="SUPFAM" id="SSF56801">
    <property type="entry name" value="Acetyl-CoA synthetase-like"/>
    <property type="match status" value="1"/>
</dbReference>
<dbReference type="InterPro" id="IPR000873">
    <property type="entry name" value="AMP-dep_synth/lig_dom"/>
</dbReference>
<dbReference type="Pfam" id="PF13193">
    <property type="entry name" value="AMP-binding_C"/>
    <property type="match status" value="1"/>
</dbReference>
<dbReference type="NCBIfam" id="NF004837">
    <property type="entry name" value="PRK06187.1"/>
    <property type="match status" value="1"/>
</dbReference>
<sequence>MSMMQQPLLISTLIEHAVLAHPDAEIVSRKVEGGIHRTTYAQAARRSKQLANALTNKLGIKPGDRIGTLAWNTWRHYELYFGVSGIGAVTHTINPRLFPEQIIYIVNHAQDRFIFVDLTFLPLLEAVHDKLPKVEGYVVLTDREHMPAASKLPNLICYEELIADQSDEYEWPCLDENTGAALCYTSGTTGHPKGVLYTHRSTVLHATAATRHDALNIHADSVILPVVPMFHVNAWGTPYAATITGAKLVFPGAGMDGASLYELINGEQATLLLGVPTVWLGLLNYLDQINAKLDSVHSVVVGGSAAPLAMIKAFDQKHDAFLIHAWGMTELSPLGTVNNLNSKLAALPKEERYQRQLKQGRPVYGVEIKIVDDEGNDLPRDGKTFGRLLVRGPWVAGEYYLHDDRKAFAGGWFDTGDVATIDADNTMQIVDRSKDVIKSGGEWISSIDLENAAVGHPGLKECCVIGVYHPKWDERPLLLAIRKEGSTVTEQEVLDFLKDKIVKWWMPDAVVFVDELPHTATGKLLKTGVREQYKNWLVENGRA</sequence>